<reference evidence="3 4" key="1">
    <citation type="journal article" date="2018" name="Aquat. Microb. Ecol.">
        <title>Gammaproteobacterial methanotrophs dominate.</title>
        <authorList>
            <person name="Rissanen A.J."/>
            <person name="Saarenheimo J."/>
            <person name="Tiirola M."/>
            <person name="Peura S."/>
            <person name="Aalto S.L."/>
            <person name="Karvinen A."/>
            <person name="Nykanen H."/>
        </authorList>
    </citation>
    <scope>NUCLEOTIDE SEQUENCE [LARGE SCALE GENOMIC DNA]</scope>
    <source>
        <strain evidence="3">AMbin10</strain>
    </source>
</reference>
<dbReference type="InterPro" id="IPR036465">
    <property type="entry name" value="vWFA_dom_sf"/>
</dbReference>
<dbReference type="Gene3D" id="3.40.50.410">
    <property type="entry name" value="von Willebrand factor, type A domain"/>
    <property type="match status" value="1"/>
</dbReference>
<evidence type="ECO:0000313" key="4">
    <source>
        <dbReference type="Proteomes" id="UP000249396"/>
    </source>
</evidence>
<sequence length="327" mass="36077">MSFAFAHPWALLLALLAIIPLYKSGQKMLTYSCLALLPEDNLSLWIDRGLRFLAGLAALLLALGIAEPYLREQWVEKTGTGAHIVLLVDRSSSMNENFSGTYLGGTAHESKSALASKLMVEFIDRRKHDFFALVAFSATPIYVLPLTQDHEAVRSAVLALGGRGHGITNIAPGLAMALGHFSGQPVTGSRIVLLVSDGAARMEPEIAEALRQQFQDNQTALYWIYLRNPKGGKLTEAPKNPNESTTPEYYLHQYFHSLGVPYQAFEADNTKALQEAIAKVESLENRPLTYREKLPRQDLSGLCYGSALICWIGLLAFQSLEVKAWNI</sequence>
<keyword evidence="1" id="KW-0812">Transmembrane</keyword>
<gene>
    <name evidence="3" type="ORF">DM484_25535</name>
</gene>
<dbReference type="Pfam" id="PF13519">
    <property type="entry name" value="VWA_2"/>
    <property type="match status" value="1"/>
</dbReference>
<keyword evidence="1" id="KW-0472">Membrane</keyword>
<feature type="domain" description="VWFA" evidence="2">
    <location>
        <begin position="83"/>
        <end position="280"/>
    </location>
</feature>
<evidence type="ECO:0000259" key="2">
    <source>
        <dbReference type="PROSITE" id="PS50234"/>
    </source>
</evidence>
<dbReference type="InterPro" id="IPR002035">
    <property type="entry name" value="VWF_A"/>
</dbReference>
<dbReference type="CDD" id="cd00198">
    <property type="entry name" value="vWFA"/>
    <property type="match status" value="1"/>
</dbReference>
<dbReference type="SUPFAM" id="SSF53300">
    <property type="entry name" value="vWA-like"/>
    <property type="match status" value="1"/>
</dbReference>
<accession>A0A2W4S849</accession>
<evidence type="ECO:0000313" key="3">
    <source>
        <dbReference type="EMBL" id="PZN71800.1"/>
    </source>
</evidence>
<organism evidence="3 4">
    <name type="scientific">Candidatus Methylumidiphilus alinenensis</name>
    <dbReference type="NCBI Taxonomy" id="2202197"/>
    <lineage>
        <taxon>Bacteria</taxon>
        <taxon>Pseudomonadati</taxon>
        <taxon>Pseudomonadota</taxon>
        <taxon>Gammaproteobacteria</taxon>
        <taxon>Methylococcales</taxon>
        <taxon>Candidatus Methylumidiphilus</taxon>
    </lineage>
</organism>
<dbReference type="SMART" id="SM00327">
    <property type="entry name" value="VWA"/>
    <property type="match status" value="1"/>
</dbReference>
<feature type="transmembrane region" description="Helical" evidence="1">
    <location>
        <begin position="301"/>
        <end position="320"/>
    </location>
</feature>
<comment type="caution">
    <text evidence="3">The sequence shown here is derived from an EMBL/GenBank/DDBJ whole genome shotgun (WGS) entry which is preliminary data.</text>
</comment>
<keyword evidence="1" id="KW-1133">Transmembrane helix</keyword>
<dbReference type="AlphaFoldDB" id="A0A2W4S849"/>
<name>A0A2W4S849_9GAMM</name>
<evidence type="ECO:0000256" key="1">
    <source>
        <dbReference type="SAM" id="Phobius"/>
    </source>
</evidence>
<dbReference type="PROSITE" id="PS50234">
    <property type="entry name" value="VWFA"/>
    <property type="match status" value="1"/>
</dbReference>
<dbReference type="Proteomes" id="UP000249396">
    <property type="component" value="Unassembled WGS sequence"/>
</dbReference>
<protein>
    <submittedName>
        <fullName evidence="3">VWA domain-containing protein</fullName>
    </submittedName>
</protein>
<proteinExistence type="predicted"/>
<dbReference type="EMBL" id="QJPH01000508">
    <property type="protein sequence ID" value="PZN71800.1"/>
    <property type="molecule type" value="Genomic_DNA"/>
</dbReference>